<accession>A0A3E0HZA6</accession>
<comment type="caution">
    <text evidence="1">The sequence shown here is derived from an EMBL/GenBank/DDBJ whole genome shotgun (WGS) entry which is preliminary data.</text>
</comment>
<dbReference type="RefSeq" id="WP_116173846.1">
    <property type="nucleotide sequence ID" value="NZ_CP144375.1"/>
</dbReference>
<sequence>MTIPYVARFVGGPLDGREEIWSKPIEEPRQTITHVHLHDGPKIEHHYDLHHADQFGWEYRLRES</sequence>
<dbReference type="EMBL" id="QUNO01000003">
    <property type="protein sequence ID" value="REH51804.1"/>
    <property type="molecule type" value="Genomic_DNA"/>
</dbReference>
<dbReference type="Proteomes" id="UP000256269">
    <property type="component" value="Unassembled WGS sequence"/>
</dbReference>
<name>A0A3E0HZA6_9PSEU</name>
<dbReference type="OrthoDB" id="5192770at2"/>
<keyword evidence="2" id="KW-1185">Reference proteome</keyword>
<reference evidence="1 2" key="1">
    <citation type="submission" date="2018-08" db="EMBL/GenBank/DDBJ databases">
        <title>Genomic Encyclopedia of Archaeal and Bacterial Type Strains, Phase II (KMG-II): from individual species to whole genera.</title>
        <authorList>
            <person name="Goeker M."/>
        </authorList>
    </citation>
    <scope>NUCLEOTIDE SEQUENCE [LARGE SCALE GENOMIC DNA]</scope>
    <source>
        <strain evidence="1 2">DSM 45791</strain>
    </source>
</reference>
<gene>
    <name evidence="1" type="ORF">BCF44_103253</name>
</gene>
<protein>
    <submittedName>
        <fullName evidence="1">Uncharacterized protein</fullName>
    </submittedName>
</protein>
<evidence type="ECO:0000313" key="2">
    <source>
        <dbReference type="Proteomes" id="UP000256269"/>
    </source>
</evidence>
<dbReference type="AlphaFoldDB" id="A0A3E0HZA6"/>
<proteinExistence type="predicted"/>
<organism evidence="1 2">
    <name type="scientific">Kutzneria buriramensis</name>
    <dbReference type="NCBI Taxonomy" id="1045776"/>
    <lineage>
        <taxon>Bacteria</taxon>
        <taxon>Bacillati</taxon>
        <taxon>Actinomycetota</taxon>
        <taxon>Actinomycetes</taxon>
        <taxon>Pseudonocardiales</taxon>
        <taxon>Pseudonocardiaceae</taxon>
        <taxon>Kutzneria</taxon>
    </lineage>
</organism>
<evidence type="ECO:0000313" key="1">
    <source>
        <dbReference type="EMBL" id="REH51804.1"/>
    </source>
</evidence>